<dbReference type="PANTHER" id="PTHR42693:SF42">
    <property type="entry name" value="ARYLSULFATASE G"/>
    <property type="match status" value="1"/>
</dbReference>
<dbReference type="Pfam" id="PF00884">
    <property type="entry name" value="Sulfatase"/>
    <property type="match status" value="1"/>
</dbReference>
<evidence type="ECO:0000256" key="6">
    <source>
        <dbReference type="ARBA" id="ARBA00022837"/>
    </source>
</evidence>
<keyword evidence="4" id="KW-0732">Signal</keyword>
<dbReference type="Gene3D" id="3.40.720.10">
    <property type="entry name" value="Alkaline Phosphatase, subunit A"/>
    <property type="match status" value="1"/>
</dbReference>
<evidence type="ECO:0000313" key="9">
    <source>
        <dbReference type="Proteomes" id="UP000243528"/>
    </source>
</evidence>
<keyword evidence="6" id="KW-0106">Calcium</keyword>
<dbReference type="PANTHER" id="PTHR42693">
    <property type="entry name" value="ARYLSULFATASE FAMILY MEMBER"/>
    <property type="match status" value="1"/>
</dbReference>
<evidence type="ECO:0000256" key="3">
    <source>
        <dbReference type="ARBA" id="ARBA00022723"/>
    </source>
</evidence>
<sequence>MVRQRPPNIVLAVVDDLGIGDLGTYGGELIRTRTVDRLARTGVTCSAMYAAAATDTPSRAGIVTGRFGARFGLPASLRPGATAGLPTGVPTVASGLQAAGYATGLFGQWRLGSGRGQHPLDMGFDRFAGTLYGSDVSPLGWYEDRAEVEAGIDIGSTTRRITSSAQDFLHGLGSRRQRENPFLMVLSYLVPHAPFRVDPEYARSSRAGSYGDVVEAVDDQLGELLREIRRRQGRREDTLVIFTSDNGPRYEGSNHGLRGRKPEVMDGAMLVPFVAAWLRGGRGRTDGTPRSLLDLAPTLWSVAGATPPGDVDGADMSALFDGGTPARGPVYLYYNEWLNAVRSERWKLHVAYGNDARAYMPALYDVARDPRESVNIAELFPDVVADLTTQLEETRADVTAGVTSGAAGGTT</sequence>
<protein>
    <submittedName>
        <fullName evidence="8">Putative sulfatase</fullName>
    </submittedName>
</protein>
<comment type="similarity">
    <text evidence="2">Belongs to the sulfatase family.</text>
</comment>
<evidence type="ECO:0000256" key="4">
    <source>
        <dbReference type="ARBA" id="ARBA00022729"/>
    </source>
</evidence>
<comment type="cofactor">
    <cofactor evidence="1">
        <name>Ca(2+)</name>
        <dbReference type="ChEBI" id="CHEBI:29108"/>
    </cofactor>
</comment>
<dbReference type="GO" id="GO:0046872">
    <property type="term" value="F:metal ion binding"/>
    <property type="evidence" value="ECO:0007669"/>
    <property type="project" value="UniProtKB-KW"/>
</dbReference>
<dbReference type="GO" id="GO:0004065">
    <property type="term" value="F:arylsulfatase activity"/>
    <property type="evidence" value="ECO:0007669"/>
    <property type="project" value="TreeGrafter"/>
</dbReference>
<evidence type="ECO:0000259" key="7">
    <source>
        <dbReference type="Pfam" id="PF00884"/>
    </source>
</evidence>
<evidence type="ECO:0000256" key="1">
    <source>
        <dbReference type="ARBA" id="ARBA00001913"/>
    </source>
</evidence>
<keyword evidence="9" id="KW-1185">Reference proteome</keyword>
<dbReference type="EMBL" id="PYGE01000007">
    <property type="protein sequence ID" value="PSL03610.1"/>
    <property type="molecule type" value="Genomic_DNA"/>
</dbReference>
<keyword evidence="5" id="KW-0378">Hydrolase</keyword>
<evidence type="ECO:0000256" key="5">
    <source>
        <dbReference type="ARBA" id="ARBA00022801"/>
    </source>
</evidence>
<dbReference type="RefSeq" id="WP_106537362.1">
    <property type="nucleotide sequence ID" value="NZ_PYGE01000007.1"/>
</dbReference>
<proteinExistence type="inferred from homology"/>
<evidence type="ECO:0000313" key="8">
    <source>
        <dbReference type="EMBL" id="PSL03610.1"/>
    </source>
</evidence>
<dbReference type="InterPro" id="IPR000917">
    <property type="entry name" value="Sulfatase_N"/>
</dbReference>
<dbReference type="SUPFAM" id="SSF53649">
    <property type="entry name" value="Alkaline phosphatase-like"/>
    <property type="match status" value="1"/>
</dbReference>
<evidence type="ECO:0000256" key="2">
    <source>
        <dbReference type="ARBA" id="ARBA00008779"/>
    </source>
</evidence>
<gene>
    <name evidence="8" type="ORF">CLV30_10791</name>
</gene>
<dbReference type="Proteomes" id="UP000243528">
    <property type="component" value="Unassembled WGS sequence"/>
</dbReference>
<organism evidence="8 9">
    <name type="scientific">Haloactinopolyspora alba</name>
    <dbReference type="NCBI Taxonomy" id="648780"/>
    <lineage>
        <taxon>Bacteria</taxon>
        <taxon>Bacillati</taxon>
        <taxon>Actinomycetota</taxon>
        <taxon>Actinomycetes</taxon>
        <taxon>Jiangellales</taxon>
        <taxon>Jiangellaceae</taxon>
        <taxon>Haloactinopolyspora</taxon>
    </lineage>
</organism>
<comment type="caution">
    <text evidence="8">The sequence shown here is derived from an EMBL/GenBank/DDBJ whole genome shotgun (WGS) entry which is preliminary data.</text>
</comment>
<name>A0A2P8E2A1_9ACTN</name>
<dbReference type="AlphaFoldDB" id="A0A2P8E2A1"/>
<feature type="domain" description="Sulfatase N-terminal" evidence="7">
    <location>
        <begin position="7"/>
        <end position="304"/>
    </location>
</feature>
<dbReference type="OrthoDB" id="9777306at2"/>
<reference evidence="8 9" key="1">
    <citation type="submission" date="2018-03" db="EMBL/GenBank/DDBJ databases">
        <title>Genomic Encyclopedia of Archaeal and Bacterial Type Strains, Phase II (KMG-II): from individual species to whole genera.</title>
        <authorList>
            <person name="Goeker M."/>
        </authorList>
    </citation>
    <scope>NUCLEOTIDE SEQUENCE [LARGE SCALE GENOMIC DNA]</scope>
    <source>
        <strain evidence="8 9">DSM 45211</strain>
    </source>
</reference>
<dbReference type="Gene3D" id="3.30.1120.10">
    <property type="match status" value="1"/>
</dbReference>
<dbReference type="InterPro" id="IPR050738">
    <property type="entry name" value="Sulfatase"/>
</dbReference>
<dbReference type="InterPro" id="IPR017850">
    <property type="entry name" value="Alkaline_phosphatase_core_sf"/>
</dbReference>
<accession>A0A2P8E2A1</accession>
<keyword evidence="3" id="KW-0479">Metal-binding</keyword>